<organism evidence="2 3">
    <name type="scientific">Paragonimus westermani</name>
    <dbReference type="NCBI Taxonomy" id="34504"/>
    <lineage>
        <taxon>Eukaryota</taxon>
        <taxon>Metazoa</taxon>
        <taxon>Spiralia</taxon>
        <taxon>Lophotrochozoa</taxon>
        <taxon>Platyhelminthes</taxon>
        <taxon>Trematoda</taxon>
        <taxon>Digenea</taxon>
        <taxon>Plagiorchiida</taxon>
        <taxon>Troglotremata</taxon>
        <taxon>Troglotrematidae</taxon>
        <taxon>Paragonimus</taxon>
    </lineage>
</organism>
<dbReference type="AlphaFoldDB" id="A0A8T0D011"/>
<accession>A0A8T0D011</accession>
<feature type="domain" description="Dynein heavy chain tail" evidence="1">
    <location>
        <begin position="9"/>
        <end position="108"/>
    </location>
</feature>
<reference evidence="2 3" key="1">
    <citation type="submission" date="2019-07" db="EMBL/GenBank/DDBJ databases">
        <title>Annotation for the trematode Paragonimus westermani.</title>
        <authorList>
            <person name="Choi Y.-J."/>
        </authorList>
    </citation>
    <scope>NUCLEOTIDE SEQUENCE [LARGE SCALE GENOMIC DNA]</scope>
    <source>
        <strain evidence="2">180907_Pwestermani</strain>
    </source>
</reference>
<sequence>MHLNFIEFQVFGERTYDTLDPLNEEFINDFDTFDASVKDLDYRLASVIGQAMDDCPSAEHFLKLLAIVISLMDRPIVREICLPKYKLLVQMLDNEMETVKRIYDHHVNPQGARGKLKFVMHNAFHSSLLNPKLESAQK</sequence>
<keyword evidence="3" id="KW-1185">Reference proteome</keyword>
<dbReference type="Pfam" id="PF08385">
    <property type="entry name" value="DHC_N1"/>
    <property type="match status" value="1"/>
</dbReference>
<evidence type="ECO:0000313" key="2">
    <source>
        <dbReference type="EMBL" id="KAF8561220.1"/>
    </source>
</evidence>
<name>A0A8T0D011_9TREM</name>
<protein>
    <recommendedName>
        <fullName evidence="1">Dynein heavy chain tail domain-containing protein</fullName>
    </recommendedName>
</protein>
<evidence type="ECO:0000313" key="3">
    <source>
        <dbReference type="Proteomes" id="UP000699462"/>
    </source>
</evidence>
<dbReference type="OrthoDB" id="6112790at2759"/>
<proteinExistence type="predicted"/>
<dbReference type="InterPro" id="IPR013594">
    <property type="entry name" value="Dynein_heavy_tail"/>
</dbReference>
<gene>
    <name evidence="2" type="ORF">P879_11108</name>
</gene>
<dbReference type="EMBL" id="JTDF01021913">
    <property type="protein sequence ID" value="KAF8561220.1"/>
    <property type="molecule type" value="Genomic_DNA"/>
</dbReference>
<evidence type="ECO:0000259" key="1">
    <source>
        <dbReference type="Pfam" id="PF08385"/>
    </source>
</evidence>
<dbReference type="Proteomes" id="UP000699462">
    <property type="component" value="Unassembled WGS sequence"/>
</dbReference>
<comment type="caution">
    <text evidence="2">The sequence shown here is derived from an EMBL/GenBank/DDBJ whole genome shotgun (WGS) entry which is preliminary data.</text>
</comment>